<evidence type="ECO:0000256" key="9">
    <source>
        <dbReference type="ARBA" id="ARBA00023065"/>
    </source>
</evidence>
<evidence type="ECO:0000313" key="15">
    <source>
        <dbReference type="Proteomes" id="UP000244069"/>
    </source>
</evidence>
<organism evidence="14 15">
    <name type="scientific">Allosediminivita pacifica</name>
    <dbReference type="NCBI Taxonomy" id="1267769"/>
    <lineage>
        <taxon>Bacteria</taxon>
        <taxon>Pseudomonadati</taxon>
        <taxon>Pseudomonadota</taxon>
        <taxon>Alphaproteobacteria</taxon>
        <taxon>Rhodobacterales</taxon>
        <taxon>Paracoccaceae</taxon>
        <taxon>Allosediminivita</taxon>
    </lineage>
</organism>
<keyword evidence="6" id="KW-0533">Nickel</keyword>
<dbReference type="RefSeq" id="WP_107975264.1">
    <property type="nucleotide sequence ID" value="NZ_BMEZ01000006.1"/>
</dbReference>
<keyword evidence="9" id="KW-0406">Ion transport</keyword>
<dbReference type="GO" id="GO:0006824">
    <property type="term" value="P:cobalt ion transport"/>
    <property type="evidence" value="ECO:0007669"/>
    <property type="project" value="UniProtKB-KW"/>
</dbReference>
<dbReference type="PANTHER" id="PTHR40659">
    <property type="entry name" value="NICKEL/COBALT EFFLUX SYSTEM RCNA"/>
    <property type="match status" value="1"/>
</dbReference>
<dbReference type="EMBL" id="QBKN01000006">
    <property type="protein sequence ID" value="PTX49638.1"/>
    <property type="molecule type" value="Genomic_DNA"/>
</dbReference>
<feature type="transmembrane region" description="Helical" evidence="13">
    <location>
        <begin position="249"/>
        <end position="277"/>
    </location>
</feature>
<dbReference type="GO" id="GO:0010045">
    <property type="term" value="P:response to nickel cation"/>
    <property type="evidence" value="ECO:0007669"/>
    <property type="project" value="TreeGrafter"/>
</dbReference>
<comment type="caution">
    <text evidence="14">The sequence shown here is derived from an EMBL/GenBank/DDBJ whole genome shotgun (WGS) entry which is preliminary data.</text>
</comment>
<proteinExistence type="inferred from homology"/>
<evidence type="ECO:0000256" key="3">
    <source>
        <dbReference type="ARBA" id="ARBA00022426"/>
    </source>
</evidence>
<sequence>MRTALLIAALAVVAAAVWLWGFGGDDRLAVWAASGQREAQTAMAQGLRALRAGEPGALAALLGVCFGYGFFHAAGPGHGKILIGGYGVARQVTLWRLSALAVASSLAQAAAAVLLVYGALWLLGWGRTEMEGAAERWMAPASYGAIALIGVWLALRGLRALWRARRAGAHDHHHHDHGDHAHGHHDHDHGHDHGAVCATCGHAHGPSLEQAENVHSLRDALAVIGAVAIRPCTGALFLLILTWRMGLDLAGILGAFAMGLGTATVTVVVGVAAVTLRQGALTRLAAGPGAAWSLAAIEMLAGSVIAVIAGEFLLRAI</sequence>
<dbReference type="GO" id="GO:0015099">
    <property type="term" value="F:nickel cation transmembrane transporter activity"/>
    <property type="evidence" value="ECO:0007669"/>
    <property type="project" value="UniProtKB-UniRule"/>
</dbReference>
<keyword evidence="3" id="KW-0171">Cobalt transport</keyword>
<evidence type="ECO:0000256" key="10">
    <source>
        <dbReference type="ARBA" id="ARBA00023112"/>
    </source>
</evidence>
<evidence type="ECO:0000256" key="2">
    <source>
        <dbReference type="ARBA" id="ARBA00004651"/>
    </source>
</evidence>
<evidence type="ECO:0000256" key="5">
    <source>
        <dbReference type="ARBA" id="ARBA00022475"/>
    </source>
</evidence>
<comment type="similarity">
    <text evidence="13">Belongs to the NiCoT transporter (TC 2.A.52) family.</text>
</comment>
<keyword evidence="7 13" id="KW-0812">Transmembrane</keyword>
<gene>
    <name evidence="14" type="ORF">C8N44_10613</name>
</gene>
<keyword evidence="12" id="KW-0170">Cobalt</keyword>
<keyword evidence="5" id="KW-1003">Cell membrane</keyword>
<protein>
    <recommendedName>
        <fullName evidence="13">Nickel/cobalt efflux system</fullName>
    </recommendedName>
</protein>
<keyword evidence="8 13" id="KW-1133">Transmembrane helix</keyword>
<keyword evidence="10" id="KW-0921">Nickel transport</keyword>
<name>A0A2T6B0P5_9RHOB</name>
<keyword evidence="15" id="KW-1185">Reference proteome</keyword>
<evidence type="ECO:0000256" key="8">
    <source>
        <dbReference type="ARBA" id="ARBA00022989"/>
    </source>
</evidence>
<dbReference type="Proteomes" id="UP000244069">
    <property type="component" value="Unassembled WGS sequence"/>
</dbReference>
<feature type="transmembrane region" description="Helical" evidence="13">
    <location>
        <begin position="94"/>
        <end position="117"/>
    </location>
</feature>
<dbReference type="GO" id="GO:0032025">
    <property type="term" value="P:response to cobalt ion"/>
    <property type="evidence" value="ECO:0007669"/>
    <property type="project" value="TreeGrafter"/>
</dbReference>
<feature type="transmembrane region" description="Helical" evidence="13">
    <location>
        <begin position="137"/>
        <end position="155"/>
    </location>
</feature>
<dbReference type="InterPro" id="IPR051224">
    <property type="entry name" value="NiCoT_RcnA"/>
</dbReference>
<feature type="transmembrane region" description="Helical" evidence="13">
    <location>
        <begin position="289"/>
        <end position="314"/>
    </location>
</feature>
<dbReference type="PANTHER" id="PTHR40659:SF1">
    <property type="entry name" value="NICKEL_COBALT EFFLUX SYSTEM RCNA"/>
    <property type="match status" value="1"/>
</dbReference>
<dbReference type="AlphaFoldDB" id="A0A2T6B0P5"/>
<keyword evidence="4 13" id="KW-0813">Transport</keyword>
<dbReference type="GO" id="GO:0046583">
    <property type="term" value="F:monoatomic cation efflux transmembrane transporter activity"/>
    <property type="evidence" value="ECO:0007669"/>
    <property type="project" value="TreeGrafter"/>
</dbReference>
<comment type="subcellular location">
    <subcellularLocation>
        <location evidence="2 13">Cell membrane</location>
        <topology evidence="2 13">Multi-pass membrane protein</topology>
    </subcellularLocation>
</comment>
<keyword evidence="11 13" id="KW-0472">Membrane</keyword>
<evidence type="ECO:0000256" key="6">
    <source>
        <dbReference type="ARBA" id="ARBA00022596"/>
    </source>
</evidence>
<evidence type="ECO:0000256" key="4">
    <source>
        <dbReference type="ARBA" id="ARBA00022448"/>
    </source>
</evidence>
<evidence type="ECO:0000256" key="11">
    <source>
        <dbReference type="ARBA" id="ARBA00023136"/>
    </source>
</evidence>
<accession>A0A2T6B0P5</accession>
<dbReference type="OrthoDB" id="9812956at2"/>
<reference evidence="14 15" key="1">
    <citation type="submission" date="2018-04" db="EMBL/GenBank/DDBJ databases">
        <title>Genomic Encyclopedia of Archaeal and Bacterial Type Strains, Phase II (KMG-II): from individual species to whole genera.</title>
        <authorList>
            <person name="Goeker M."/>
        </authorList>
    </citation>
    <scope>NUCLEOTIDE SEQUENCE [LARGE SCALE GENOMIC DNA]</scope>
    <source>
        <strain evidence="14 15">DSM 29329</strain>
    </source>
</reference>
<dbReference type="Pfam" id="PF03824">
    <property type="entry name" value="NicO"/>
    <property type="match status" value="1"/>
</dbReference>
<feature type="transmembrane region" description="Helical" evidence="13">
    <location>
        <begin position="220"/>
        <end position="243"/>
    </location>
</feature>
<evidence type="ECO:0000256" key="12">
    <source>
        <dbReference type="ARBA" id="ARBA00023285"/>
    </source>
</evidence>
<evidence type="ECO:0000256" key="13">
    <source>
        <dbReference type="RuleBase" id="RU362101"/>
    </source>
</evidence>
<comment type="function">
    <text evidence="1">Efflux system for nickel and cobalt.</text>
</comment>
<evidence type="ECO:0000313" key="14">
    <source>
        <dbReference type="EMBL" id="PTX49638.1"/>
    </source>
</evidence>
<feature type="transmembrane region" description="Helical" evidence="13">
    <location>
        <begin position="56"/>
        <end position="74"/>
    </location>
</feature>
<evidence type="ECO:0000256" key="7">
    <source>
        <dbReference type="ARBA" id="ARBA00022692"/>
    </source>
</evidence>
<dbReference type="GO" id="GO:0005886">
    <property type="term" value="C:plasma membrane"/>
    <property type="evidence" value="ECO:0007669"/>
    <property type="project" value="UniProtKB-SubCell"/>
</dbReference>
<dbReference type="InterPro" id="IPR011541">
    <property type="entry name" value="Ni/Co_transpt_high_affinity"/>
</dbReference>
<evidence type="ECO:0000256" key="1">
    <source>
        <dbReference type="ARBA" id="ARBA00002510"/>
    </source>
</evidence>